<dbReference type="InterPro" id="IPR013094">
    <property type="entry name" value="AB_hydrolase_3"/>
</dbReference>
<protein>
    <submittedName>
        <fullName evidence="3">Acetyl esterase</fullName>
        <ecNumber evidence="3">3.1.1.-</ecNumber>
    </submittedName>
</protein>
<evidence type="ECO:0000313" key="4">
    <source>
        <dbReference type="Proteomes" id="UP001240447"/>
    </source>
</evidence>
<dbReference type="EC" id="3.1.1.-" evidence="3"/>
<evidence type="ECO:0000256" key="1">
    <source>
        <dbReference type="ARBA" id="ARBA00022801"/>
    </source>
</evidence>
<dbReference type="RefSeq" id="WP_306824982.1">
    <property type="nucleotide sequence ID" value="NZ_JAUSQM010000001.1"/>
</dbReference>
<organism evidence="3 4">
    <name type="scientific">Nocardioides massiliensis</name>
    <dbReference type="NCBI Taxonomy" id="1325935"/>
    <lineage>
        <taxon>Bacteria</taxon>
        <taxon>Bacillati</taxon>
        <taxon>Actinomycetota</taxon>
        <taxon>Actinomycetes</taxon>
        <taxon>Propionibacteriales</taxon>
        <taxon>Nocardioidaceae</taxon>
        <taxon>Nocardioides</taxon>
    </lineage>
</organism>
<dbReference type="PANTHER" id="PTHR48081">
    <property type="entry name" value="AB HYDROLASE SUPERFAMILY PROTEIN C4A8.06C"/>
    <property type="match status" value="1"/>
</dbReference>
<dbReference type="GO" id="GO:0016787">
    <property type="term" value="F:hydrolase activity"/>
    <property type="evidence" value="ECO:0007669"/>
    <property type="project" value="UniProtKB-KW"/>
</dbReference>
<accession>A0ABT9NMU9</accession>
<dbReference type="PANTHER" id="PTHR48081:SF8">
    <property type="entry name" value="ALPHA_BETA HYDROLASE FOLD-3 DOMAIN-CONTAINING PROTEIN-RELATED"/>
    <property type="match status" value="1"/>
</dbReference>
<dbReference type="Gene3D" id="3.40.50.1820">
    <property type="entry name" value="alpha/beta hydrolase"/>
    <property type="match status" value="1"/>
</dbReference>
<comment type="caution">
    <text evidence="3">The sequence shown here is derived from an EMBL/GenBank/DDBJ whole genome shotgun (WGS) entry which is preliminary data.</text>
</comment>
<dbReference type="InterPro" id="IPR029058">
    <property type="entry name" value="AB_hydrolase_fold"/>
</dbReference>
<name>A0ABT9NMU9_9ACTN</name>
<dbReference type="EMBL" id="JAUSQM010000001">
    <property type="protein sequence ID" value="MDP9821741.1"/>
    <property type="molecule type" value="Genomic_DNA"/>
</dbReference>
<proteinExistence type="predicted"/>
<gene>
    <name evidence="3" type="ORF">J2S59_001550</name>
</gene>
<feature type="domain" description="Alpha/beta hydrolase fold-3" evidence="2">
    <location>
        <begin position="156"/>
        <end position="364"/>
    </location>
</feature>
<dbReference type="InterPro" id="IPR050300">
    <property type="entry name" value="GDXG_lipolytic_enzyme"/>
</dbReference>
<dbReference type="SUPFAM" id="SSF53474">
    <property type="entry name" value="alpha/beta-Hydrolases"/>
    <property type="match status" value="1"/>
</dbReference>
<dbReference type="Proteomes" id="UP001240447">
    <property type="component" value="Unassembled WGS sequence"/>
</dbReference>
<evidence type="ECO:0000259" key="2">
    <source>
        <dbReference type="Pfam" id="PF07859"/>
    </source>
</evidence>
<keyword evidence="1 3" id="KW-0378">Hydrolase</keyword>
<reference evidence="3 4" key="1">
    <citation type="submission" date="2023-07" db="EMBL/GenBank/DDBJ databases">
        <title>Sequencing the genomes of 1000 actinobacteria strains.</title>
        <authorList>
            <person name="Klenk H.-P."/>
        </authorList>
    </citation>
    <scope>NUCLEOTIDE SEQUENCE [LARGE SCALE GENOMIC DNA]</scope>
    <source>
        <strain evidence="3 4">GD13</strain>
    </source>
</reference>
<sequence>MSSRVGGATGDTAAGSERLRAVVRRLGAAGDVVQGVALRRLMGLPEGVQRRLVGRPVVRDGLTLATEIQLLFALQRLMGEDGLDAEDHASDEARRDLVRQARLASGNPPIGGSHDLVVDGAAGPLDARLYIPRALLRASEVPGGLTPLSGTADPLLIWYHGGGMLRGDLDSHDAVCRVLAEEAGCRVLSVAYRLAPEHPFPAGADDAFAAYRWVLRNAAGIGADPERVALGGDSAGAYLAAVASLEAVAAGMAPAYQLLVYPVTDWGALAADRESRSRKLFDAGFLLTRDFMNAAEAAYLGSADPDDPRLNLHRAELAGLPPTYVCTAGFDPLRDEGERFVEELRAAGVEVTHQRFAPLIHAFVHLMGGRESRGALSAIATALRRGLVG</sequence>
<evidence type="ECO:0000313" key="3">
    <source>
        <dbReference type="EMBL" id="MDP9821741.1"/>
    </source>
</evidence>
<dbReference type="Pfam" id="PF07859">
    <property type="entry name" value="Abhydrolase_3"/>
    <property type="match status" value="1"/>
</dbReference>
<keyword evidence="4" id="KW-1185">Reference proteome</keyword>